<name>H7C130_HUMAN</name>
<dbReference type="EMBL" id="AC002543">
    <property type="status" value="NOT_ANNOTATED_CDS"/>
    <property type="molecule type" value="Genomic_DNA"/>
</dbReference>
<sequence length="158" mass="17179">AVKGEVLKVGNKSCENIHLHSEAVLCTVPNDLLKLNSELNIEWKQAISSTVLGKVIVQPDQNFTGLIAGVVSISTALLLLLGFFLWLKKRKQIKDQFPNSSQNGSCRQVQYPLTDMSPILTSGDSDISSPLLQNTVHIDLSALNPELVQAVQHVVIGP</sequence>
<dbReference type="SMR" id="H7C130"/>
<reference evidence="2 3" key="2">
    <citation type="journal article" date="2003" name="Nature">
        <title>The DNA sequence of human chromosome 7.</title>
        <authorList>
            <person name="Hillier L.W."/>
            <person name="Fulton R.S."/>
            <person name="Fulton L.A."/>
            <person name="Graves T.A."/>
            <person name="Pepin K.H."/>
            <person name="Wagner-McPherson C."/>
            <person name="Layman D."/>
            <person name="Maas J."/>
            <person name="Jaeger S."/>
            <person name="Walker R."/>
            <person name="Wylie K."/>
            <person name="Sekhon M."/>
            <person name="Becker M.C."/>
            <person name="O'Laughlin M.D."/>
            <person name="Schaller M.E."/>
            <person name="Fewell G.A."/>
            <person name="Delehaunty K.D."/>
            <person name="Miner T.L."/>
            <person name="Nash W.E."/>
            <person name="Cordes M."/>
            <person name="Du H."/>
            <person name="Sun H."/>
            <person name="Edwards J."/>
            <person name="Bradshaw-Cordum H."/>
            <person name="Ali J."/>
            <person name="Andrews S."/>
            <person name="Isak A."/>
            <person name="Vanbrunt A."/>
            <person name="Nguyen C."/>
            <person name="Du F."/>
            <person name="Lamar B."/>
            <person name="Courtney L."/>
            <person name="Kalicki J."/>
            <person name="Ozersky P."/>
            <person name="Bielicki L."/>
            <person name="Scott K."/>
            <person name="Holmes A."/>
            <person name="Harkins R."/>
            <person name="Harris A."/>
            <person name="Strong C.M."/>
            <person name="Hou S."/>
            <person name="Tomlinson C."/>
            <person name="Dauphin-Kohlberg S."/>
            <person name="Kozlowicz-Reilly A."/>
            <person name="Leonard S."/>
            <person name="Rohlfing T."/>
            <person name="Rock S.M."/>
            <person name="Tin-Wollam A.M."/>
            <person name="Abbott A."/>
            <person name="Minx P."/>
            <person name="Maupin R."/>
            <person name="Strowmatt C."/>
            <person name="Latreille P."/>
            <person name="Miller N."/>
            <person name="Johnson D."/>
            <person name="Murray J."/>
            <person name="Woessner J.P."/>
            <person name="Wendl M.C."/>
            <person name="Yang S.P."/>
            <person name="Schultz B.R."/>
            <person name="Wallis J.W."/>
            <person name="Spieth J."/>
            <person name="Bieri T.A."/>
            <person name="Nelson J.O."/>
            <person name="Berkowicz N."/>
            <person name="Wohldmann P.E."/>
            <person name="Cook L.L."/>
            <person name="Hickenbotham M.T."/>
            <person name="Eldred J."/>
            <person name="Williams D."/>
            <person name="Bedell J.A."/>
            <person name="Mardis E.R."/>
            <person name="Clifton S.W."/>
            <person name="Chissoe S.L."/>
            <person name="Marra M.A."/>
            <person name="Raymond C."/>
            <person name="Haugen E."/>
            <person name="Gillett W."/>
            <person name="Zhou Y."/>
            <person name="James R."/>
            <person name="Phelps K."/>
            <person name="Iadanoto S."/>
            <person name="Bubb K."/>
            <person name="Simms E."/>
            <person name="Levy R."/>
            <person name="Clendenning J."/>
            <person name="Kaul R."/>
            <person name="Kent W.J."/>
            <person name="Furey T.S."/>
            <person name="Baertsch R.A."/>
            <person name="Brent M.R."/>
            <person name="Keibler E."/>
            <person name="Flicek P."/>
            <person name="Bork P."/>
            <person name="Suyama M."/>
            <person name="Bailey J.A."/>
            <person name="Portnoy M.E."/>
            <person name="Torrents D."/>
            <person name="Chinwalla A.T."/>
            <person name="Gish W.R."/>
            <person name="Eddy S.R."/>
            <person name="McPherson J.D."/>
            <person name="Olson M.V."/>
            <person name="Eichler E.E."/>
            <person name="Green E.D."/>
            <person name="Waterston R.H."/>
            <person name="Wilson R.K."/>
        </authorList>
    </citation>
    <scope>NUCLEOTIDE SEQUENCE [LARGE SCALE GENOMIC DNA]</scope>
</reference>
<dbReference type="Ensembl" id="ENST00000454623.1">
    <property type="protein sequence ID" value="ENSP00000398140.1"/>
    <property type="gene ID" value="ENSG00000105976.16"/>
</dbReference>
<dbReference type="Gene3D" id="3.30.200.20">
    <property type="entry name" value="Phosphorylase Kinase, domain 1"/>
    <property type="match status" value="1"/>
</dbReference>
<keyword evidence="1" id="KW-0812">Transmembrane</keyword>
<dbReference type="Antibodypedia" id="3939">
    <property type="antibodies" value="3246 antibodies from 53 providers"/>
</dbReference>
<dbReference type="Ensembl" id="ENST00000454623.1">
    <property type="protein sequence ID" value="ENSP00000398140.1"/>
    <property type="gene ID" value="ENSG00000105976.17"/>
</dbReference>
<accession>H7C130</accession>
<evidence type="ECO:0007829" key="4">
    <source>
        <dbReference type="PeptideAtlas" id="H7C130"/>
    </source>
</evidence>
<keyword evidence="1" id="KW-0472">Membrane</keyword>
<dbReference type="ExpressionAtlas" id="H7C130">
    <property type="expression patterns" value="baseline and differential"/>
</dbReference>
<dbReference type="AlphaFoldDB" id="H7C130"/>
<dbReference type="ProteomicsDB" id="44500"/>
<dbReference type="EMBL" id="AC002080">
    <property type="status" value="NOT_ANNOTATED_CDS"/>
    <property type="molecule type" value="Genomic_DNA"/>
</dbReference>
<keyword evidence="3" id="KW-1185">Reference proteome</keyword>
<dbReference type="HOGENOM" id="CLU_1690811_0_0_1"/>
<feature type="non-terminal residue" evidence="2">
    <location>
        <position position="1"/>
    </location>
</feature>
<dbReference type="HGNC" id="HGNC:7029">
    <property type="gene designation" value="MET"/>
</dbReference>
<dbReference type="UCSC" id="uc064hhn.1">
    <property type="organism name" value="human"/>
</dbReference>
<dbReference type="ChiTaRS" id="MET">
    <property type="organism name" value="human"/>
</dbReference>
<dbReference type="OrthoDB" id="9985181at2759"/>
<organism evidence="2 3">
    <name type="scientific">Homo sapiens</name>
    <name type="common">Human</name>
    <dbReference type="NCBI Taxonomy" id="9606"/>
    <lineage>
        <taxon>Eukaryota</taxon>
        <taxon>Metazoa</taxon>
        <taxon>Chordata</taxon>
        <taxon>Craniata</taxon>
        <taxon>Vertebrata</taxon>
        <taxon>Euteleostomi</taxon>
        <taxon>Mammalia</taxon>
        <taxon>Eutheria</taxon>
        <taxon>Euarchontoglires</taxon>
        <taxon>Primates</taxon>
        <taxon>Haplorrhini</taxon>
        <taxon>Catarrhini</taxon>
        <taxon>Hominidae</taxon>
        <taxon>Homo</taxon>
    </lineage>
</organism>
<reference evidence="2" key="4">
    <citation type="submission" date="2025-08" db="UniProtKB">
        <authorList>
            <consortium name="Ensembl"/>
        </authorList>
    </citation>
    <scope>IDENTIFICATION</scope>
</reference>
<dbReference type="OpenTargets" id="ENSG00000105976"/>
<feature type="transmembrane region" description="Helical" evidence="1">
    <location>
        <begin position="63"/>
        <end position="87"/>
    </location>
</feature>
<protein>
    <submittedName>
        <fullName evidence="2">MET proto-oncogene, receptor tyrosine kinase</fullName>
    </submittedName>
</protein>
<dbReference type="MassIVE" id="H7C130"/>
<evidence type="ECO:0007829" key="5">
    <source>
        <dbReference type="ProteomicsDB" id="H7C130"/>
    </source>
</evidence>
<dbReference type="GeneTree" id="ENSGT00940000158022"/>
<dbReference type="Proteomes" id="UP000005640">
    <property type="component" value="Chromosome 7"/>
</dbReference>
<evidence type="ECO:0000256" key="1">
    <source>
        <dbReference type="SAM" id="Phobius"/>
    </source>
</evidence>
<dbReference type="VEuPathDB" id="HostDB:ENSG00000105976"/>
<dbReference type="Bgee" id="ENSG00000105976">
    <property type="expression patterns" value="Expressed in pigmented layer of retina and 193 other cell types or tissues"/>
</dbReference>
<evidence type="ECO:0000313" key="2">
    <source>
        <dbReference type="Ensembl" id="ENSP00000398140.1"/>
    </source>
</evidence>
<keyword evidence="4 5" id="KW-1267">Proteomics identification</keyword>
<gene>
    <name evidence="2" type="primary">MET</name>
</gene>
<proteinExistence type="evidence at protein level"/>
<dbReference type="EMBL" id="AC004416">
    <property type="status" value="NOT_ANNOTATED_CDS"/>
    <property type="molecule type" value="Genomic_DNA"/>
</dbReference>
<reference evidence="2 3" key="3">
    <citation type="journal article" date="2004" name="Nature">
        <title>Finishing the euchromatic sequence of the human genome.</title>
        <authorList>
            <consortium name="International Human Genome Sequencing Consortium"/>
        </authorList>
    </citation>
    <scope>NUCLEOTIDE SEQUENCE [LARGE SCALE GENOMIC DNA]</scope>
</reference>
<feature type="non-terminal residue" evidence="2">
    <location>
        <position position="158"/>
    </location>
</feature>
<reference evidence="2 3" key="1">
    <citation type="journal article" date="2001" name="Nature">
        <title>Initial sequencing and analysis of the human genome.</title>
        <authorList>
            <consortium name="International Human Genome Sequencing Consortium"/>
            <person name="Lander E.S."/>
            <person name="Linton L.M."/>
            <person name="Birren B."/>
            <person name="Nusbaum C."/>
            <person name="Zody M.C."/>
            <person name="Baldwin J."/>
            <person name="Devon K."/>
            <person name="Dewar K."/>
            <person name="Doyle M."/>
            <person name="FitzHugh W."/>
            <person name="Funke R."/>
            <person name="Gage D."/>
            <person name="Harris K."/>
            <person name="Heaford A."/>
            <person name="Howland J."/>
            <person name="Kann L."/>
            <person name="Lehoczky J."/>
            <person name="LeVine R."/>
            <person name="McEwan P."/>
            <person name="McKernan K."/>
            <person name="Meldrim J."/>
            <person name="Mesirov J.P."/>
            <person name="Miranda C."/>
            <person name="Morris W."/>
            <person name="Naylor J."/>
            <person name="Raymond C."/>
            <person name="Rosetti M."/>
            <person name="Santos R."/>
            <person name="Sheridan A."/>
            <person name="Sougnez C."/>
            <person name="Stange-Thomann N."/>
            <person name="Stojanovic N."/>
            <person name="Subramanian A."/>
            <person name="Wyman D."/>
            <person name="Rogers J."/>
            <person name="Sulston J."/>
            <person name="Ainscough R."/>
            <person name="Beck S."/>
            <person name="Bentley D."/>
            <person name="Burton J."/>
            <person name="Clee C."/>
            <person name="Carter N."/>
            <person name="Coulson A."/>
            <person name="Deadman R."/>
            <person name="Deloukas P."/>
            <person name="Dunham A."/>
            <person name="Dunham I."/>
            <person name="Durbin R."/>
            <person name="French L."/>
            <person name="Grafham D."/>
            <person name="Gregory S."/>
            <person name="Hubbard T."/>
            <person name="Humphray S."/>
            <person name="Hunt A."/>
            <person name="Jones M."/>
            <person name="Lloyd C."/>
            <person name="McMurray A."/>
            <person name="Matthews L."/>
            <person name="Mercer S."/>
            <person name="Milne S."/>
            <person name="Mullikin J.C."/>
            <person name="Mungall A."/>
            <person name="Plumb R."/>
            <person name="Ross M."/>
            <person name="Shownkeen R."/>
            <person name="Sims S."/>
            <person name="Waterston R.H."/>
            <person name="Wilson R.K."/>
            <person name="Hillier L.W."/>
            <person name="McPherson J.D."/>
            <person name="Marra M.A."/>
            <person name="Mardis E.R."/>
            <person name="Fulton L.A."/>
            <person name="Chinwalla A.T."/>
            <person name="Pepin K.H."/>
            <person name="Gish W.R."/>
            <person name="Chissoe S.L."/>
            <person name="Wendl M.C."/>
            <person name="Delehaunty K.D."/>
            <person name="Miner T.L."/>
            <person name="Delehaunty A."/>
            <person name="Kramer J.B."/>
            <person name="Cook L.L."/>
            <person name="Fulton R.S."/>
            <person name="Johnson D.L."/>
            <person name="Minx P.J."/>
            <person name="Clifton S.W."/>
            <person name="Hawkins T."/>
            <person name="Branscomb E."/>
            <person name="Predki P."/>
            <person name="Richardson P."/>
            <person name="Wenning S."/>
            <person name="Slezak T."/>
            <person name="Doggett N."/>
            <person name="Cheng J.F."/>
            <person name="Olsen A."/>
            <person name="Lucas S."/>
            <person name="Elkin C."/>
            <person name="Uberbacher E."/>
            <person name="Frazier M."/>
            <person name="Gibbs R.A."/>
            <person name="Muzny D.M."/>
            <person name="Scherer S.E."/>
            <person name="Bouck J.B."/>
            <person name="Sodergren E.J."/>
            <person name="Worley K.C."/>
            <person name="Rives C.M."/>
            <person name="Gorrell J.H."/>
            <person name="Metzker M.L."/>
            <person name="Naylor S.L."/>
            <person name="Kucherlapati R.S."/>
            <person name="Nelson D.L."/>
            <person name="Weinstock G.M."/>
            <person name="Sakaki Y."/>
            <person name="Fujiyama A."/>
            <person name="Hattori M."/>
            <person name="Yada T."/>
            <person name="Toyoda A."/>
            <person name="Itoh T."/>
            <person name="Kawagoe C."/>
            <person name="Watanabe H."/>
            <person name="Totoki Y."/>
            <person name="Taylor T."/>
            <person name="Weissenbach J."/>
            <person name="Heilig R."/>
            <person name="Saurin W."/>
            <person name="Artiguenave F."/>
            <person name="Brottier P."/>
            <person name="Bruls T."/>
            <person name="Pelletier E."/>
            <person name="Robert C."/>
            <person name="Wincker P."/>
            <person name="Smith D.R."/>
            <person name="Doucette-Stamm L."/>
            <person name="Rubenfield M."/>
            <person name="Weinstock K."/>
            <person name="Lee H.M."/>
            <person name="Dubois J."/>
            <person name="Rosenthal A."/>
            <person name="Platzer M."/>
            <person name="Nyakatura G."/>
            <person name="Taudien S."/>
            <person name="Rump A."/>
            <person name="Yang H."/>
            <person name="Yu J."/>
            <person name="Wang J."/>
            <person name="Huang G."/>
            <person name="Gu J."/>
            <person name="Hood L."/>
            <person name="Rowen L."/>
            <person name="Madan A."/>
            <person name="Qin S."/>
            <person name="Davis R.W."/>
            <person name="Federspiel N.A."/>
            <person name="Abola A.P."/>
            <person name="Proctor M.J."/>
            <person name="Myers R.M."/>
            <person name="Schmutz J."/>
            <person name="Dickson M."/>
            <person name="Grimwood J."/>
            <person name="Cox D.R."/>
            <person name="Olson M.V."/>
            <person name="Kaul R."/>
            <person name="Raymond C."/>
            <person name="Shimizu N."/>
            <person name="Kawasaki K."/>
            <person name="Minoshima S."/>
            <person name="Evans G.A."/>
            <person name="Athanasiou M."/>
            <person name="Schultz R."/>
            <person name="Roe B.A."/>
            <person name="Chen F."/>
            <person name="Pan H."/>
            <person name="Ramser J."/>
            <person name="Lehrach H."/>
            <person name="Reinhardt R."/>
            <person name="McCombie W.R."/>
            <person name="de la Bastide M."/>
            <person name="Dedhia N."/>
            <person name="Blocker H."/>
            <person name="Hornischer K."/>
            <person name="Nordsiek G."/>
            <person name="Agarwala R."/>
            <person name="Aravind L."/>
            <person name="Bailey J.A."/>
            <person name="Bateman A."/>
            <person name="Batzoglou S."/>
            <person name="Birney E."/>
            <person name="Bork P."/>
            <person name="Brown D.G."/>
            <person name="Burge C.B."/>
            <person name="Cerutti L."/>
            <person name="Chen H.C."/>
            <person name="Church D."/>
            <person name="Clamp M."/>
            <person name="Copley R.R."/>
            <person name="Doerks T."/>
            <person name="Eddy S.R."/>
            <person name="Eichler E.E."/>
            <person name="Furey T.S."/>
            <person name="Galagan J."/>
            <person name="Gilbert J.G."/>
            <person name="Harmon C."/>
            <person name="Hayashizaki Y."/>
            <person name="Haussler D."/>
            <person name="Hermjakob H."/>
            <person name="Hokamp K."/>
            <person name="Jang W."/>
            <person name="Johnson L.S."/>
            <person name="Jones T.A."/>
            <person name="Kasif S."/>
            <person name="Kaspryzk A."/>
            <person name="Kennedy S."/>
            <person name="Kent W.J."/>
            <person name="Kitts P."/>
            <person name="Koonin E.V."/>
            <person name="Korf I."/>
            <person name="Kulp D."/>
            <person name="Lancet D."/>
            <person name="Lowe T.M."/>
            <person name="McLysaght A."/>
            <person name="Mikkelsen T."/>
            <person name="Moran J.V."/>
            <person name="Mulder N."/>
            <person name="Pollara V.J."/>
            <person name="Ponting C.P."/>
            <person name="Schuler G."/>
            <person name="Schultz J."/>
            <person name="Slater G."/>
            <person name="Smit A.F."/>
            <person name="Stupka E."/>
            <person name="Szustakowski J."/>
            <person name="Thierry-Mieg D."/>
            <person name="Thierry-Mieg J."/>
            <person name="Wagner L."/>
            <person name="Wallis J."/>
            <person name="Wheeler R."/>
            <person name="Williams A."/>
            <person name="Wolf Y.I."/>
            <person name="Wolfe K.H."/>
            <person name="Yang S.P."/>
            <person name="Yeh R.F."/>
            <person name="Collins F."/>
            <person name="Guyer M.S."/>
            <person name="Peterson J."/>
            <person name="Felsenfeld A."/>
            <person name="Wetterstrand K.A."/>
            <person name="Patrinos A."/>
            <person name="Morgan M.J."/>
            <person name="de Jong P."/>
            <person name="Catanese J.J."/>
            <person name="Osoegawa K."/>
            <person name="Shizuya H."/>
            <person name="Choi S."/>
            <person name="Chen Y.J."/>
        </authorList>
    </citation>
    <scope>NUCLEOTIDE SEQUENCE [LARGE SCALE GENOMIC DNA]</scope>
</reference>
<evidence type="ECO:0000313" key="3">
    <source>
        <dbReference type="Proteomes" id="UP000005640"/>
    </source>
</evidence>
<reference evidence="2" key="5">
    <citation type="submission" date="2025-09" db="UniProtKB">
        <authorList>
            <consortium name="Ensembl"/>
        </authorList>
    </citation>
    <scope>IDENTIFICATION</scope>
</reference>
<keyword evidence="1" id="KW-1133">Transmembrane helix</keyword>